<dbReference type="Pfam" id="PF05400">
    <property type="entry name" value="FliT"/>
    <property type="match status" value="1"/>
</dbReference>
<keyword evidence="4" id="KW-0143">Chaperone</keyword>
<dbReference type="STRING" id="1196324.A374_01789"/>
<evidence type="ECO:0000256" key="3">
    <source>
        <dbReference type="ARBA" id="ARBA00022795"/>
    </source>
</evidence>
<comment type="similarity">
    <text evidence="6">Belongs to the bacillales FliT family.</text>
</comment>
<dbReference type="InterPro" id="IPR008622">
    <property type="entry name" value="FliT"/>
</dbReference>
<dbReference type="RefSeq" id="WP_007200459.1">
    <property type="nucleotide sequence ID" value="NZ_AKKV01000019.1"/>
</dbReference>
<evidence type="ECO:0000313" key="8">
    <source>
        <dbReference type="EMBL" id="EIT86947.1"/>
    </source>
</evidence>
<sequence>MTVVDQLVQLTLQIEQHVLNDVPRDKEEWYVNQWEALLLAREELMMQLPLSLSVEEQKRGQEIVRANERIARLEQEQLARFQTKITTLHHQQQHATHYVPTGHTGSDGMFFDSKQ</sequence>
<comment type="function">
    <text evidence="5">May act as an export chaperone for the filament capping protein FliD.</text>
</comment>
<name>I8AM01_9BACL</name>
<comment type="caution">
    <text evidence="8">The sequence shown here is derived from an EMBL/GenBank/DDBJ whole genome shotgun (WGS) entry which is preliminary data.</text>
</comment>
<evidence type="ECO:0000256" key="4">
    <source>
        <dbReference type="ARBA" id="ARBA00023186"/>
    </source>
</evidence>
<reference evidence="8 9" key="1">
    <citation type="journal article" date="2012" name="J. Bacteriol.">
        <title>Genome of Bacillus macauensis ZFHKF-1, a Long-Chain-Forming Bacterium.</title>
        <authorList>
            <person name="Cai L."/>
            <person name="Zhang T."/>
        </authorList>
    </citation>
    <scope>NUCLEOTIDE SEQUENCE [LARGE SCALE GENOMIC DNA]</scope>
    <source>
        <strain evidence="8 9">ZFHKF-1</strain>
    </source>
</reference>
<keyword evidence="2" id="KW-0963">Cytoplasm</keyword>
<evidence type="ECO:0000256" key="7">
    <source>
        <dbReference type="ARBA" id="ARBA00093797"/>
    </source>
</evidence>
<keyword evidence="9" id="KW-1185">Reference proteome</keyword>
<dbReference type="AlphaFoldDB" id="I8AM01"/>
<keyword evidence="3" id="KW-1005">Bacterial flagellum biogenesis</keyword>
<protein>
    <recommendedName>
        <fullName evidence="7">Flagellar protein FliT</fullName>
    </recommendedName>
</protein>
<dbReference type="EMBL" id="AKKV01000019">
    <property type="protein sequence ID" value="EIT86947.1"/>
    <property type="molecule type" value="Genomic_DNA"/>
</dbReference>
<evidence type="ECO:0000256" key="5">
    <source>
        <dbReference type="ARBA" id="ARBA00093765"/>
    </source>
</evidence>
<accession>I8AM01</accession>
<evidence type="ECO:0000256" key="2">
    <source>
        <dbReference type="ARBA" id="ARBA00022490"/>
    </source>
</evidence>
<evidence type="ECO:0000256" key="1">
    <source>
        <dbReference type="ARBA" id="ARBA00004514"/>
    </source>
</evidence>
<evidence type="ECO:0000313" key="9">
    <source>
        <dbReference type="Proteomes" id="UP000004080"/>
    </source>
</evidence>
<comment type="subcellular location">
    <subcellularLocation>
        <location evidence="1">Cytoplasm</location>
        <location evidence="1">Cytosol</location>
    </subcellularLocation>
</comment>
<proteinExistence type="inferred from homology"/>
<gene>
    <name evidence="8" type="ORF">A374_01789</name>
</gene>
<dbReference type="PATRIC" id="fig|1196324.3.peg.355"/>
<dbReference type="Proteomes" id="UP000004080">
    <property type="component" value="Unassembled WGS sequence"/>
</dbReference>
<evidence type="ECO:0000256" key="6">
    <source>
        <dbReference type="ARBA" id="ARBA00093785"/>
    </source>
</evidence>
<organism evidence="8 9">
    <name type="scientific">Fictibacillus macauensis ZFHKF-1</name>
    <dbReference type="NCBI Taxonomy" id="1196324"/>
    <lineage>
        <taxon>Bacteria</taxon>
        <taxon>Bacillati</taxon>
        <taxon>Bacillota</taxon>
        <taxon>Bacilli</taxon>
        <taxon>Bacillales</taxon>
        <taxon>Fictibacillaceae</taxon>
        <taxon>Fictibacillus</taxon>
    </lineage>
</organism>